<keyword evidence="1" id="KW-0539">Nucleus</keyword>
<feature type="domain" description="Xylanolytic transcriptional activator regulatory" evidence="3">
    <location>
        <begin position="263"/>
        <end position="336"/>
    </location>
</feature>
<reference evidence="4 5" key="1">
    <citation type="journal article" date="2018" name="Sci. Rep.">
        <title>Comparative genomics provides insights into the lifestyle and reveals functional heterogeneity of dark septate endophytic fungi.</title>
        <authorList>
            <person name="Knapp D.G."/>
            <person name="Nemeth J.B."/>
            <person name="Barry K."/>
            <person name="Hainaut M."/>
            <person name="Henrissat B."/>
            <person name="Johnson J."/>
            <person name="Kuo A."/>
            <person name="Lim J.H.P."/>
            <person name="Lipzen A."/>
            <person name="Nolan M."/>
            <person name="Ohm R.A."/>
            <person name="Tamas L."/>
            <person name="Grigoriev I.V."/>
            <person name="Spatafora J.W."/>
            <person name="Nagy L.G."/>
            <person name="Kovacs G.M."/>
        </authorList>
    </citation>
    <scope>NUCLEOTIDE SEQUENCE [LARGE SCALE GENOMIC DNA]</scope>
    <source>
        <strain evidence="4 5">DSE2036</strain>
    </source>
</reference>
<organism evidence="4 5">
    <name type="scientific">Periconia macrospinosa</name>
    <dbReference type="NCBI Taxonomy" id="97972"/>
    <lineage>
        <taxon>Eukaryota</taxon>
        <taxon>Fungi</taxon>
        <taxon>Dikarya</taxon>
        <taxon>Ascomycota</taxon>
        <taxon>Pezizomycotina</taxon>
        <taxon>Dothideomycetes</taxon>
        <taxon>Pleosporomycetidae</taxon>
        <taxon>Pleosporales</taxon>
        <taxon>Massarineae</taxon>
        <taxon>Periconiaceae</taxon>
        <taxon>Periconia</taxon>
    </lineage>
</organism>
<dbReference type="Pfam" id="PF04082">
    <property type="entry name" value="Fungal_trans"/>
    <property type="match status" value="1"/>
</dbReference>
<evidence type="ECO:0000256" key="1">
    <source>
        <dbReference type="ARBA" id="ARBA00023242"/>
    </source>
</evidence>
<sequence>MGRFIPIEEGQDLSPEADVSGSLSFNDDVDLVDEDLFRSHKSRATGFVGQNSEVQWLRNLKNKMESPERAGPANWLPYGPPGSSNGAAAQRVDASHAQQKSSQLGSIPHISHVSDSSFYLDGEGLEMDVVVDPYELPLPEIAEALFNFYTQTIHTSFPILPDTFEQQFYKYNESVKQGRPYQLPESWRAILNLVLAIGEQYSHLAQTGWCAHERDHVLYMTRAVRMLGLDSMAASPAAPTLPLIQATGLLSLYYLTVGQVSRAWMTIGTSLRFALTVGLHLRNDDPSAPPSKKEDLVRTWWSLHSIESLLCTLIGRPCVISNHQCTVPLPHVLPDELASPKDQDGKNRQSNMPTRNALSNKVHTDTVSQASFLGTSVTMSIIVEKALSRLYSPQTSVNSWKQIQKEIDALSKELDEWAATALPAGLRPMQSIQKSRVRREQLLLSFQYHSAKLLIYRPCLCRLEQHIAGQSDASANFHQRTAATCVQAAQAITGLLPDEPNLAFVYEQSPWWCIVHNIMQATAVFLLEMSFGQAHITHPDKGILESTRKLVRWLQCIGVGSAVARRAYEIIVGIIDTGAQQLQIDKSDVFTEGVAGQSHSFHAHQWPQSTEIPPNHGASFSYAEWDRPSYINPASTTDLGTQHPTTLWGRHPAQGFGKFQTDQYFMPDLNPQMPSVL</sequence>
<dbReference type="InterPro" id="IPR007219">
    <property type="entry name" value="XnlR_reg_dom"/>
</dbReference>
<dbReference type="PANTHER" id="PTHR47654">
    <property type="entry name" value="ZN(II)2CYS6 TRANSCRIPTION FACTOR (EUROFUNG)-RELATED"/>
    <property type="match status" value="1"/>
</dbReference>
<feature type="compositionally biased region" description="Polar residues" evidence="2">
    <location>
        <begin position="96"/>
        <end position="105"/>
    </location>
</feature>
<name>A0A2V1CXN5_9PLEO</name>
<keyword evidence="5" id="KW-1185">Reference proteome</keyword>
<feature type="region of interest" description="Disordered" evidence="2">
    <location>
        <begin position="336"/>
        <end position="358"/>
    </location>
</feature>
<protein>
    <recommendedName>
        <fullName evidence="3">Xylanolytic transcriptional activator regulatory domain-containing protein</fullName>
    </recommendedName>
</protein>
<accession>A0A2V1CXN5</accession>
<dbReference type="InterPro" id="IPR053230">
    <property type="entry name" value="Trans_reg_galc"/>
</dbReference>
<dbReference type="GO" id="GO:0008270">
    <property type="term" value="F:zinc ion binding"/>
    <property type="evidence" value="ECO:0007669"/>
    <property type="project" value="InterPro"/>
</dbReference>
<feature type="compositionally biased region" description="Polar residues" evidence="2">
    <location>
        <begin position="348"/>
        <end position="358"/>
    </location>
</feature>
<dbReference type="Proteomes" id="UP000244855">
    <property type="component" value="Unassembled WGS sequence"/>
</dbReference>
<evidence type="ECO:0000313" key="4">
    <source>
        <dbReference type="EMBL" id="PVH90500.1"/>
    </source>
</evidence>
<proteinExistence type="predicted"/>
<dbReference type="GO" id="GO:0003677">
    <property type="term" value="F:DNA binding"/>
    <property type="evidence" value="ECO:0007669"/>
    <property type="project" value="InterPro"/>
</dbReference>
<evidence type="ECO:0000313" key="5">
    <source>
        <dbReference type="Proteomes" id="UP000244855"/>
    </source>
</evidence>
<feature type="region of interest" description="Disordered" evidence="2">
    <location>
        <begin position="67"/>
        <end position="106"/>
    </location>
</feature>
<feature type="region of interest" description="Disordered" evidence="2">
    <location>
        <begin position="1"/>
        <end position="20"/>
    </location>
</feature>
<dbReference type="SMART" id="SM00906">
    <property type="entry name" value="Fungal_trans"/>
    <property type="match status" value="1"/>
</dbReference>
<dbReference type="EMBL" id="KZ806261">
    <property type="protein sequence ID" value="PVH90500.1"/>
    <property type="molecule type" value="Genomic_DNA"/>
</dbReference>
<evidence type="ECO:0000256" key="2">
    <source>
        <dbReference type="SAM" id="MobiDB-lite"/>
    </source>
</evidence>
<dbReference type="CDD" id="cd12148">
    <property type="entry name" value="fungal_TF_MHR"/>
    <property type="match status" value="1"/>
</dbReference>
<evidence type="ECO:0000259" key="3">
    <source>
        <dbReference type="SMART" id="SM00906"/>
    </source>
</evidence>
<feature type="compositionally biased region" description="Basic and acidic residues" evidence="2">
    <location>
        <begin position="338"/>
        <end position="347"/>
    </location>
</feature>
<dbReference type="GO" id="GO:0006351">
    <property type="term" value="P:DNA-templated transcription"/>
    <property type="evidence" value="ECO:0007669"/>
    <property type="project" value="InterPro"/>
</dbReference>
<gene>
    <name evidence="4" type="ORF">DM02DRAFT_437169</name>
</gene>
<dbReference type="AlphaFoldDB" id="A0A2V1CXN5"/>
<dbReference type="PANTHER" id="PTHR47654:SF5">
    <property type="entry name" value="TRANSCRIPTION FACTOR DOMAIN-CONTAINING PROTEIN"/>
    <property type="match status" value="1"/>
</dbReference>
<dbReference type="OrthoDB" id="5296287at2759"/>